<reference evidence="1 2" key="1">
    <citation type="submission" date="2020-05" db="EMBL/GenBank/DDBJ databases">
        <title>Flexivirga sp. ID2601S isolated from air conditioner.</title>
        <authorList>
            <person name="Kim D.H."/>
        </authorList>
    </citation>
    <scope>NUCLEOTIDE SEQUENCE [LARGE SCALE GENOMIC DNA]</scope>
    <source>
        <strain evidence="1 2">ID2601S</strain>
    </source>
</reference>
<comment type="caution">
    <text evidence="1">The sequence shown here is derived from an EMBL/GenBank/DDBJ whole genome shotgun (WGS) entry which is preliminary data.</text>
</comment>
<dbReference type="Proteomes" id="UP000557772">
    <property type="component" value="Unassembled WGS sequence"/>
</dbReference>
<organism evidence="1 2">
    <name type="scientific">Flexivirga aerilata</name>
    <dbReference type="NCBI Taxonomy" id="1656889"/>
    <lineage>
        <taxon>Bacteria</taxon>
        <taxon>Bacillati</taxon>
        <taxon>Actinomycetota</taxon>
        <taxon>Actinomycetes</taxon>
        <taxon>Micrococcales</taxon>
        <taxon>Dermacoccaceae</taxon>
        <taxon>Flexivirga</taxon>
    </lineage>
</organism>
<name>A0A849AL61_9MICO</name>
<gene>
    <name evidence="1" type="ORF">HJ588_13420</name>
</gene>
<keyword evidence="2" id="KW-1185">Reference proteome</keyword>
<dbReference type="EMBL" id="JABENB010000002">
    <property type="protein sequence ID" value="NNG40266.1"/>
    <property type="molecule type" value="Genomic_DNA"/>
</dbReference>
<sequence>MPEPTEDRGLRRIEADLYVDPEANMATIFFTRRAVGEQPRTLTVRDADGEVVAALDFLPDGRVLQLELHDLQRQGLPEWRET</sequence>
<dbReference type="RefSeq" id="WP_171156379.1">
    <property type="nucleotide sequence ID" value="NZ_JABENB010000002.1"/>
</dbReference>
<accession>A0A849AL61</accession>
<proteinExistence type="predicted"/>
<protein>
    <submittedName>
        <fullName evidence="1">Uncharacterized protein</fullName>
    </submittedName>
</protein>
<evidence type="ECO:0000313" key="2">
    <source>
        <dbReference type="Proteomes" id="UP000557772"/>
    </source>
</evidence>
<dbReference type="AlphaFoldDB" id="A0A849AL61"/>
<evidence type="ECO:0000313" key="1">
    <source>
        <dbReference type="EMBL" id="NNG40266.1"/>
    </source>
</evidence>